<sequence length="152" mass="16894">MHPTFPRFEAVSLRIPGDPTAHAALVYSLPGPDRKTLAALYPADSPVSAQCWQNFQSPVGFIRYVNGVVEKIKLIPLHTVPERMTLPLSEFITSPSRITNIAETVNFTLKPGEHHSRDKCPLPHPHFTGFFGANFTGQRQEMSGFKIADIDL</sequence>
<accession>A0AAV9ZN00</accession>
<dbReference type="AlphaFoldDB" id="A0AAV9ZN00"/>
<dbReference type="EMBL" id="JAWWNJ010000145">
    <property type="protein sequence ID" value="KAK6983867.1"/>
    <property type="molecule type" value="Genomic_DNA"/>
</dbReference>
<keyword evidence="3" id="KW-1185">Reference proteome</keyword>
<dbReference type="Proteomes" id="UP001362999">
    <property type="component" value="Unassembled WGS sequence"/>
</dbReference>
<name>A0AAV9ZN00_9AGAR</name>
<proteinExistence type="predicted"/>
<evidence type="ECO:0000313" key="3">
    <source>
        <dbReference type="Proteomes" id="UP001362999"/>
    </source>
</evidence>
<evidence type="ECO:0000313" key="2">
    <source>
        <dbReference type="EMBL" id="KAK6987905.1"/>
    </source>
</evidence>
<organism evidence="2 3">
    <name type="scientific">Favolaschia claudopus</name>
    <dbReference type="NCBI Taxonomy" id="2862362"/>
    <lineage>
        <taxon>Eukaryota</taxon>
        <taxon>Fungi</taxon>
        <taxon>Dikarya</taxon>
        <taxon>Basidiomycota</taxon>
        <taxon>Agaricomycotina</taxon>
        <taxon>Agaricomycetes</taxon>
        <taxon>Agaricomycetidae</taxon>
        <taxon>Agaricales</taxon>
        <taxon>Marasmiineae</taxon>
        <taxon>Mycenaceae</taxon>
        <taxon>Favolaschia</taxon>
    </lineage>
</organism>
<evidence type="ECO:0000313" key="1">
    <source>
        <dbReference type="EMBL" id="KAK6983867.1"/>
    </source>
</evidence>
<gene>
    <name evidence="2" type="ORF">R3P38DRAFT_2805174</name>
    <name evidence="1" type="ORF">R3P38DRAFT_2807461</name>
</gene>
<dbReference type="EMBL" id="JAWWNJ010000127">
    <property type="protein sequence ID" value="KAK6987905.1"/>
    <property type="molecule type" value="Genomic_DNA"/>
</dbReference>
<protein>
    <submittedName>
        <fullName evidence="2">Uncharacterized protein</fullName>
    </submittedName>
</protein>
<comment type="caution">
    <text evidence="2">The sequence shown here is derived from an EMBL/GenBank/DDBJ whole genome shotgun (WGS) entry which is preliminary data.</text>
</comment>
<reference evidence="2 3" key="1">
    <citation type="journal article" date="2024" name="J Genomics">
        <title>Draft genome sequencing and assembly of Favolaschia claudopus CIRM-BRFM 2984 isolated from oak limbs.</title>
        <authorList>
            <person name="Navarro D."/>
            <person name="Drula E."/>
            <person name="Chaduli D."/>
            <person name="Cazenave R."/>
            <person name="Ahrendt S."/>
            <person name="Wang J."/>
            <person name="Lipzen A."/>
            <person name="Daum C."/>
            <person name="Barry K."/>
            <person name="Grigoriev I.V."/>
            <person name="Favel A."/>
            <person name="Rosso M.N."/>
            <person name="Martin F."/>
        </authorList>
    </citation>
    <scope>NUCLEOTIDE SEQUENCE [LARGE SCALE GENOMIC DNA]</scope>
    <source>
        <strain evidence="2 3">CIRM-BRFM 2984</strain>
    </source>
</reference>